<dbReference type="AlphaFoldDB" id="A0A8R7PBP6"/>
<organism evidence="1 2">
    <name type="scientific">Triticum urartu</name>
    <name type="common">Red wild einkorn</name>
    <name type="synonym">Crithodium urartu</name>
    <dbReference type="NCBI Taxonomy" id="4572"/>
    <lineage>
        <taxon>Eukaryota</taxon>
        <taxon>Viridiplantae</taxon>
        <taxon>Streptophyta</taxon>
        <taxon>Embryophyta</taxon>
        <taxon>Tracheophyta</taxon>
        <taxon>Spermatophyta</taxon>
        <taxon>Magnoliopsida</taxon>
        <taxon>Liliopsida</taxon>
        <taxon>Poales</taxon>
        <taxon>Poaceae</taxon>
        <taxon>BOP clade</taxon>
        <taxon>Pooideae</taxon>
        <taxon>Triticodae</taxon>
        <taxon>Triticeae</taxon>
        <taxon>Triticinae</taxon>
        <taxon>Triticum</taxon>
    </lineage>
</organism>
<evidence type="ECO:0000313" key="1">
    <source>
        <dbReference type="EnsemblPlants" id="TuG1812G0200001492.01.T01.cds314262"/>
    </source>
</evidence>
<reference evidence="2" key="1">
    <citation type="journal article" date="2013" name="Nature">
        <title>Draft genome of the wheat A-genome progenitor Triticum urartu.</title>
        <authorList>
            <person name="Ling H.Q."/>
            <person name="Zhao S."/>
            <person name="Liu D."/>
            <person name="Wang J."/>
            <person name="Sun H."/>
            <person name="Zhang C."/>
            <person name="Fan H."/>
            <person name="Li D."/>
            <person name="Dong L."/>
            <person name="Tao Y."/>
            <person name="Gao C."/>
            <person name="Wu H."/>
            <person name="Li Y."/>
            <person name="Cui Y."/>
            <person name="Guo X."/>
            <person name="Zheng S."/>
            <person name="Wang B."/>
            <person name="Yu K."/>
            <person name="Liang Q."/>
            <person name="Yang W."/>
            <person name="Lou X."/>
            <person name="Chen J."/>
            <person name="Feng M."/>
            <person name="Jian J."/>
            <person name="Zhang X."/>
            <person name="Luo G."/>
            <person name="Jiang Y."/>
            <person name="Liu J."/>
            <person name="Wang Z."/>
            <person name="Sha Y."/>
            <person name="Zhang B."/>
            <person name="Wu H."/>
            <person name="Tang D."/>
            <person name="Shen Q."/>
            <person name="Xue P."/>
            <person name="Zou S."/>
            <person name="Wang X."/>
            <person name="Liu X."/>
            <person name="Wang F."/>
            <person name="Yang Y."/>
            <person name="An X."/>
            <person name="Dong Z."/>
            <person name="Zhang K."/>
            <person name="Zhang X."/>
            <person name="Luo M.C."/>
            <person name="Dvorak J."/>
            <person name="Tong Y."/>
            <person name="Wang J."/>
            <person name="Yang H."/>
            <person name="Li Z."/>
            <person name="Wang D."/>
            <person name="Zhang A."/>
            <person name="Wang J."/>
        </authorList>
    </citation>
    <scope>NUCLEOTIDE SEQUENCE</scope>
    <source>
        <strain evidence="2">cv. G1812</strain>
    </source>
</reference>
<accession>A0A8R7PBP6</accession>
<name>A0A8R7PBP6_TRIUA</name>
<dbReference type="EnsemblPlants" id="TuG1812G0200001496.01.T02">
    <property type="protein sequence ID" value="TuG1812G0200001496.01.T02.cds320473"/>
    <property type="gene ID" value="TuG1812G0200001496.01"/>
</dbReference>
<dbReference type="Gramene" id="TuG1812G0200001496.01.T01">
    <property type="protein sequence ID" value="TuG1812G0200001496.01.T01.cds320473"/>
    <property type="gene ID" value="TuG1812G0200001496.01"/>
</dbReference>
<protein>
    <submittedName>
        <fullName evidence="1">Uncharacterized protein</fullName>
    </submittedName>
</protein>
<dbReference type="Gramene" id="TuG1812G0200001496.01.T02">
    <property type="protein sequence ID" value="TuG1812G0200001496.01.T02.cds320473"/>
    <property type="gene ID" value="TuG1812G0200001496.01"/>
</dbReference>
<proteinExistence type="predicted"/>
<keyword evidence="2" id="KW-1185">Reference proteome</keyword>
<dbReference type="Proteomes" id="UP000015106">
    <property type="component" value="Chromosome 2"/>
</dbReference>
<sequence>MLGLFEGFPCDVSGETHAAIARHMSYLNCTNMPRILLFNLVDETERSVHFHRVLNILDESERNSYAIGILRQSIVRVDLDTPSIASNHERSRLQGRASGHVFGAGVADDL</sequence>
<evidence type="ECO:0000313" key="2">
    <source>
        <dbReference type="Proteomes" id="UP000015106"/>
    </source>
</evidence>
<reference evidence="1" key="2">
    <citation type="submission" date="2018-03" db="EMBL/GenBank/DDBJ databases">
        <title>The Triticum urartu genome reveals the dynamic nature of wheat genome evolution.</title>
        <authorList>
            <person name="Ling H."/>
            <person name="Ma B."/>
            <person name="Shi X."/>
            <person name="Liu H."/>
            <person name="Dong L."/>
            <person name="Sun H."/>
            <person name="Cao Y."/>
            <person name="Gao Q."/>
            <person name="Zheng S."/>
            <person name="Li Y."/>
            <person name="Yu Y."/>
            <person name="Du H."/>
            <person name="Qi M."/>
            <person name="Li Y."/>
            <person name="Yu H."/>
            <person name="Cui Y."/>
            <person name="Wang N."/>
            <person name="Chen C."/>
            <person name="Wu H."/>
            <person name="Zhao Y."/>
            <person name="Zhang J."/>
            <person name="Li Y."/>
            <person name="Zhou W."/>
            <person name="Zhang B."/>
            <person name="Hu W."/>
            <person name="Eijk M."/>
            <person name="Tang J."/>
            <person name="Witsenboer H."/>
            <person name="Zhao S."/>
            <person name="Li Z."/>
            <person name="Zhang A."/>
            <person name="Wang D."/>
            <person name="Liang C."/>
        </authorList>
    </citation>
    <scope>NUCLEOTIDE SEQUENCE [LARGE SCALE GENOMIC DNA]</scope>
    <source>
        <strain evidence="1">cv. G1812</strain>
    </source>
</reference>
<dbReference type="EnsemblPlants" id="TuG1812G0200001492.01.T01">
    <property type="protein sequence ID" value="TuG1812G0200001492.01.T01.cds314262"/>
    <property type="gene ID" value="TuG1812G0200001492.01"/>
</dbReference>
<dbReference type="Gramene" id="TuG1812G0200001492.01.T01">
    <property type="protein sequence ID" value="TuG1812G0200001492.01.T01.cds314262"/>
    <property type="gene ID" value="TuG1812G0200001492.01"/>
</dbReference>
<dbReference type="Gramene" id="TuG1812G0200001492.01.T02">
    <property type="protein sequence ID" value="TuG1812G0200001492.01.T02.cds314262"/>
    <property type="gene ID" value="TuG1812G0200001492.01"/>
</dbReference>
<dbReference type="EnsemblPlants" id="TuG1812G0200001492.01.T02">
    <property type="protein sequence ID" value="TuG1812G0200001492.01.T02.cds314262"/>
    <property type="gene ID" value="TuG1812G0200001492.01"/>
</dbReference>
<reference evidence="1" key="3">
    <citation type="submission" date="2022-06" db="UniProtKB">
        <authorList>
            <consortium name="EnsemblPlants"/>
        </authorList>
    </citation>
    <scope>IDENTIFICATION</scope>
</reference>
<dbReference type="EnsemblPlants" id="TuG1812G0200001496.01.T01">
    <property type="protein sequence ID" value="TuG1812G0200001496.01.T01.cds320473"/>
    <property type="gene ID" value="TuG1812G0200001496.01"/>
</dbReference>